<dbReference type="OrthoDB" id="6778889at2759"/>
<feature type="compositionally biased region" description="Basic and acidic residues" evidence="1">
    <location>
        <begin position="23"/>
        <end position="38"/>
    </location>
</feature>
<dbReference type="AlphaFoldDB" id="A0A9N9SRC8"/>
<reference evidence="2" key="1">
    <citation type="submission" date="2022-01" db="EMBL/GenBank/DDBJ databases">
        <authorList>
            <person name="King R."/>
        </authorList>
    </citation>
    <scope>NUCLEOTIDE SEQUENCE</scope>
</reference>
<accession>A0A9N9SRC8</accession>
<feature type="region of interest" description="Disordered" evidence="1">
    <location>
        <begin position="1"/>
        <end position="73"/>
    </location>
</feature>
<organism evidence="2 3">
    <name type="scientific">Diabrotica balteata</name>
    <name type="common">Banded cucumber beetle</name>
    <dbReference type="NCBI Taxonomy" id="107213"/>
    <lineage>
        <taxon>Eukaryota</taxon>
        <taxon>Metazoa</taxon>
        <taxon>Ecdysozoa</taxon>
        <taxon>Arthropoda</taxon>
        <taxon>Hexapoda</taxon>
        <taxon>Insecta</taxon>
        <taxon>Pterygota</taxon>
        <taxon>Neoptera</taxon>
        <taxon>Endopterygota</taxon>
        <taxon>Coleoptera</taxon>
        <taxon>Polyphaga</taxon>
        <taxon>Cucujiformia</taxon>
        <taxon>Chrysomeloidea</taxon>
        <taxon>Chrysomelidae</taxon>
        <taxon>Galerucinae</taxon>
        <taxon>Diabroticina</taxon>
        <taxon>Diabroticites</taxon>
        <taxon>Diabrotica</taxon>
    </lineage>
</organism>
<gene>
    <name evidence="2" type="ORF">DIABBA_LOCUS523</name>
</gene>
<evidence type="ECO:0000256" key="1">
    <source>
        <dbReference type="SAM" id="MobiDB-lite"/>
    </source>
</evidence>
<protein>
    <submittedName>
        <fullName evidence="2">Uncharacterized protein</fullName>
    </submittedName>
</protein>
<evidence type="ECO:0000313" key="3">
    <source>
        <dbReference type="Proteomes" id="UP001153709"/>
    </source>
</evidence>
<dbReference type="Proteomes" id="UP001153709">
    <property type="component" value="Chromosome 1"/>
</dbReference>
<evidence type="ECO:0000313" key="2">
    <source>
        <dbReference type="EMBL" id="CAG9826404.1"/>
    </source>
</evidence>
<sequence>MKSLEAMVPIPDKRDKHTNRPNKHSEEHIQSVKTHIESIPKYQKSPAENEEEEEETEEGMMVSNKKRGSQTCIEIPRTDTTSMCLLEKPPIDKKVKVSNFYIID</sequence>
<dbReference type="EMBL" id="OU898276">
    <property type="protein sequence ID" value="CAG9826404.1"/>
    <property type="molecule type" value="Genomic_DNA"/>
</dbReference>
<keyword evidence="3" id="KW-1185">Reference proteome</keyword>
<feature type="compositionally biased region" description="Acidic residues" evidence="1">
    <location>
        <begin position="48"/>
        <end position="58"/>
    </location>
</feature>
<name>A0A9N9SRC8_DIABA</name>
<proteinExistence type="predicted"/>